<organism evidence="2 3">
    <name type="scientific">Nesidiocoris tenuis</name>
    <dbReference type="NCBI Taxonomy" id="355587"/>
    <lineage>
        <taxon>Eukaryota</taxon>
        <taxon>Metazoa</taxon>
        <taxon>Ecdysozoa</taxon>
        <taxon>Arthropoda</taxon>
        <taxon>Hexapoda</taxon>
        <taxon>Insecta</taxon>
        <taxon>Pterygota</taxon>
        <taxon>Neoptera</taxon>
        <taxon>Paraneoptera</taxon>
        <taxon>Hemiptera</taxon>
        <taxon>Heteroptera</taxon>
        <taxon>Panheteroptera</taxon>
        <taxon>Cimicomorpha</taxon>
        <taxon>Miridae</taxon>
        <taxon>Dicyphina</taxon>
        <taxon>Nesidiocoris</taxon>
    </lineage>
</organism>
<evidence type="ECO:0000313" key="3">
    <source>
        <dbReference type="Proteomes" id="UP000479000"/>
    </source>
</evidence>
<gene>
    <name evidence="2" type="ORF">NTEN_LOCUS19561</name>
</gene>
<evidence type="ECO:0000256" key="1">
    <source>
        <dbReference type="SAM" id="MobiDB-lite"/>
    </source>
</evidence>
<feature type="region of interest" description="Disordered" evidence="1">
    <location>
        <begin position="1"/>
        <end position="100"/>
    </location>
</feature>
<proteinExistence type="predicted"/>
<reference evidence="2 3" key="1">
    <citation type="submission" date="2020-02" db="EMBL/GenBank/DDBJ databases">
        <authorList>
            <person name="Ferguson B K."/>
        </authorList>
    </citation>
    <scope>NUCLEOTIDE SEQUENCE [LARGE SCALE GENOMIC DNA]</scope>
</reference>
<feature type="non-terminal residue" evidence="2">
    <location>
        <position position="146"/>
    </location>
</feature>
<keyword evidence="3" id="KW-1185">Reference proteome</keyword>
<dbReference type="AlphaFoldDB" id="A0A6H5HB72"/>
<dbReference type="OrthoDB" id="5586at2759"/>
<dbReference type="Proteomes" id="UP000479000">
    <property type="component" value="Unassembled WGS sequence"/>
</dbReference>
<accession>A0A6H5HB72</accession>
<feature type="compositionally biased region" description="Basic and acidic residues" evidence="1">
    <location>
        <begin position="16"/>
        <end position="40"/>
    </location>
</feature>
<dbReference type="EMBL" id="CADCXU010028782">
    <property type="protein sequence ID" value="CAB0015204.1"/>
    <property type="molecule type" value="Genomic_DNA"/>
</dbReference>
<name>A0A6H5HB72_9HEMI</name>
<evidence type="ECO:0000313" key="2">
    <source>
        <dbReference type="EMBL" id="CAB0015204.1"/>
    </source>
</evidence>
<sequence length="146" mass="15727">MKELRILGERNVLTPHQRDCPPWKDPDGDSSDRNRSDRNQPNRPVELSTAKGRRSPTSSGRRRDEAALLAGEGGGAAPTMAAAVNQPRSKFSGAPGGDEPEEDIAAIAKQISDHAEAIYQNWKSRGLAPTEILTCNNVAVPDKFAA</sequence>
<protein>
    <submittedName>
        <fullName evidence="2">Uncharacterized protein</fullName>
    </submittedName>
</protein>